<sequence length="501" mass="53684">MILPSALPHSAPAAPEPVAEERVIFLSAPERADRVLLGEQALSVFADRQRTPYIEQLTAAGVHIRLTDWVGRLPFRLIGERSVTEHEVTVYPAKLARDPEAAFAALGQMLVSVAEWERQLGLASPGESAVGAVAGPPRRPEEAAAELRAVGEEAWKLAQTARRLPGLLTRFAGKRERTSAGERRVAGGQVPDRVDWSRTLELWGRGGFAQHVALDLPAPPLPVAAPALLELWSALIHAAQTLPEGPVRRDLLGRFDVARAALWRLGRVEGRKRADDPVSRRARDLTERVHALTRQTPGSTPGQRAAAAGGAPRGSVRMAELYEFWAQLTLARALGAQEGEVTRTPDGTGQGTLRGQVPGHNGGGEAQLTVTLNPRLAFGGVGPASQTLQPDLLALLGEGASGQVLVADAKYRPLDRLSVEAQREINDQLLRYMGLLHAPTGLILWPGLGAEAGAERCRVSVLPGGRARLVRLRLHPADPPGQLAADLRRLGLLWGPEVGSD</sequence>
<dbReference type="STRING" id="856736.SAMN04488058_106114"/>
<organism evidence="1 2">
    <name type="scientific">Deinococcus reticulitermitis</name>
    <dbReference type="NCBI Taxonomy" id="856736"/>
    <lineage>
        <taxon>Bacteria</taxon>
        <taxon>Thermotogati</taxon>
        <taxon>Deinococcota</taxon>
        <taxon>Deinococci</taxon>
        <taxon>Deinococcales</taxon>
        <taxon>Deinococcaceae</taxon>
        <taxon>Deinococcus</taxon>
    </lineage>
</organism>
<dbReference type="EMBL" id="FNZA01000006">
    <property type="protein sequence ID" value="SEJ34728.1"/>
    <property type="molecule type" value="Genomic_DNA"/>
</dbReference>
<name>A0A1H6Y0A2_9DEIO</name>
<reference evidence="2" key="1">
    <citation type="submission" date="2016-10" db="EMBL/GenBank/DDBJ databases">
        <authorList>
            <person name="Varghese N."/>
            <person name="Submissions S."/>
        </authorList>
    </citation>
    <scope>NUCLEOTIDE SEQUENCE [LARGE SCALE GENOMIC DNA]</scope>
    <source>
        <strain evidence="2">CGMCC 1.10218</strain>
    </source>
</reference>
<keyword evidence="2" id="KW-1185">Reference proteome</keyword>
<dbReference type="AlphaFoldDB" id="A0A1H6Y0A2"/>
<gene>
    <name evidence="1" type="ORF">SAMN04488058_106114</name>
</gene>
<dbReference type="Proteomes" id="UP000199223">
    <property type="component" value="Unassembled WGS sequence"/>
</dbReference>
<evidence type="ECO:0000313" key="1">
    <source>
        <dbReference type="EMBL" id="SEJ34728.1"/>
    </source>
</evidence>
<evidence type="ECO:0000313" key="2">
    <source>
        <dbReference type="Proteomes" id="UP000199223"/>
    </source>
</evidence>
<accession>A0A1H6Y0A2</accession>
<protein>
    <submittedName>
        <fullName evidence="1">Uncharacterized protein</fullName>
    </submittedName>
</protein>
<proteinExistence type="predicted"/>
<dbReference type="RefSeq" id="WP_092264306.1">
    <property type="nucleotide sequence ID" value="NZ_FNZA01000006.1"/>
</dbReference>